<evidence type="ECO:0000256" key="13">
    <source>
        <dbReference type="ARBA" id="ARBA00047659"/>
    </source>
</evidence>
<evidence type="ECO:0000256" key="16">
    <source>
        <dbReference type="RuleBase" id="RU003694"/>
    </source>
</evidence>
<keyword evidence="7" id="KW-0276">Fatty acid metabolism</keyword>
<dbReference type="PIRSF" id="PIRSF000447">
    <property type="entry name" value="KAS_II"/>
    <property type="match status" value="1"/>
</dbReference>
<evidence type="ECO:0000256" key="4">
    <source>
        <dbReference type="ARBA" id="ARBA00014657"/>
    </source>
</evidence>
<dbReference type="FunFam" id="3.40.47.10:FF:000029">
    <property type="entry name" value="3-oxoacyl-[acyl-carrier-protein] synthase 1"/>
    <property type="match status" value="1"/>
</dbReference>
<keyword evidence="6 14" id="KW-0808">Transferase</keyword>
<dbReference type="CDD" id="cd00834">
    <property type="entry name" value="KAS_I_II"/>
    <property type="match status" value="1"/>
</dbReference>
<organism evidence="18 19">
    <name type="scientific">Amycolatopsis acidiphila</name>
    <dbReference type="NCBI Taxonomy" id="715473"/>
    <lineage>
        <taxon>Bacteria</taxon>
        <taxon>Bacillati</taxon>
        <taxon>Actinomycetota</taxon>
        <taxon>Actinomycetes</taxon>
        <taxon>Pseudonocardiales</taxon>
        <taxon>Pseudonocardiaceae</taxon>
        <taxon>Amycolatopsis</taxon>
    </lineage>
</organism>
<comment type="caution">
    <text evidence="18">The sequence shown here is derived from an EMBL/GenBank/DDBJ whole genome shotgun (WGS) entry which is preliminary data.</text>
</comment>
<evidence type="ECO:0000313" key="18">
    <source>
        <dbReference type="EMBL" id="TVT21894.1"/>
    </source>
</evidence>
<dbReference type="Pfam" id="PF02801">
    <property type="entry name" value="Ketoacyl-synt_C"/>
    <property type="match status" value="1"/>
</dbReference>
<dbReference type="PROSITE" id="PS52004">
    <property type="entry name" value="KS3_2"/>
    <property type="match status" value="1"/>
</dbReference>
<reference evidence="18 19" key="1">
    <citation type="submission" date="2019-07" db="EMBL/GenBank/DDBJ databases">
        <title>New species of Amycolatopsis and Streptomyces.</title>
        <authorList>
            <person name="Duangmal K."/>
            <person name="Teo W.F.A."/>
            <person name="Lipun K."/>
        </authorList>
    </citation>
    <scope>NUCLEOTIDE SEQUENCE [LARGE SCALE GENOMIC DNA]</scope>
    <source>
        <strain evidence="18 19">JCM 30562</strain>
    </source>
</reference>
<keyword evidence="19" id="KW-1185">Reference proteome</keyword>
<comment type="catalytic activity">
    <reaction evidence="12 14">
        <text>(9Z)-hexadecenoyl-[ACP] + malonyl-[ACP] + H(+) = 3-oxo-(11Z)-octadecenoyl-[ACP] + holo-[ACP] + CO2</text>
        <dbReference type="Rhea" id="RHEA:55040"/>
        <dbReference type="Rhea" id="RHEA-COMP:9623"/>
        <dbReference type="Rhea" id="RHEA-COMP:9685"/>
        <dbReference type="Rhea" id="RHEA-COMP:10800"/>
        <dbReference type="Rhea" id="RHEA-COMP:14074"/>
        <dbReference type="ChEBI" id="CHEBI:15378"/>
        <dbReference type="ChEBI" id="CHEBI:16526"/>
        <dbReference type="ChEBI" id="CHEBI:64479"/>
        <dbReference type="ChEBI" id="CHEBI:78449"/>
        <dbReference type="ChEBI" id="CHEBI:83989"/>
        <dbReference type="ChEBI" id="CHEBI:138538"/>
        <dbReference type="EC" id="2.3.1.179"/>
    </reaction>
</comment>
<gene>
    <name evidence="18" type="primary">fabF</name>
    <name evidence="18" type="ORF">FNH06_15145</name>
</gene>
<comment type="catalytic activity">
    <reaction evidence="13 14">
        <text>a fatty acyl-[ACP] + malonyl-[ACP] + H(+) = a 3-oxoacyl-[ACP] + holo-[ACP] + CO2</text>
        <dbReference type="Rhea" id="RHEA:22836"/>
        <dbReference type="Rhea" id="RHEA-COMP:9623"/>
        <dbReference type="Rhea" id="RHEA-COMP:9685"/>
        <dbReference type="Rhea" id="RHEA-COMP:9916"/>
        <dbReference type="Rhea" id="RHEA-COMP:14125"/>
        <dbReference type="ChEBI" id="CHEBI:15378"/>
        <dbReference type="ChEBI" id="CHEBI:16526"/>
        <dbReference type="ChEBI" id="CHEBI:64479"/>
        <dbReference type="ChEBI" id="CHEBI:78449"/>
        <dbReference type="ChEBI" id="CHEBI:78776"/>
        <dbReference type="ChEBI" id="CHEBI:138651"/>
    </reaction>
</comment>
<sequence length="411" mass="42309">MTRETVITGMGAITPVANDREGTWKALCAGQSGVRTISRFDASGQPVRIAAEVRDFDPESFLDRKRARRSARLSQFAVAAAREALADAGLTIDGDNATRVGVVVNTAVAGMGEIAESAGLLAESGARKVSPYFVSSVIPNMAACEVAMDLGAHGPVTAGALACASGNYALLEARRLILAGEADVVIAGGTDSAITPLMFAGLTNMRALSGRNDDPAGASRPFDADRDGFVFGEGAVVHVLESAEHAKARGARPYATVAGGALTSDAFHVSAPEPSGTYAQAAIRQALRSADLDPGELDYVCAHGTSTRANDRTETRAIRGALGSHADHVPVSSPKSMVGHLIGAAGALSVLTCALAIRDGVLPPTINLHNPDPECDLDYVPNVARPARVRAAMANAFGFGGQNCVVVLRAA</sequence>
<dbReference type="NCBIfam" id="NF005589">
    <property type="entry name" value="PRK07314.1"/>
    <property type="match status" value="1"/>
</dbReference>
<dbReference type="InterPro" id="IPR016039">
    <property type="entry name" value="Thiolase-like"/>
</dbReference>
<dbReference type="UniPathway" id="UPA00094"/>
<evidence type="ECO:0000256" key="6">
    <source>
        <dbReference type="ARBA" id="ARBA00022679"/>
    </source>
</evidence>
<dbReference type="Proteomes" id="UP000318578">
    <property type="component" value="Unassembled WGS sequence"/>
</dbReference>
<comment type="pathway">
    <text evidence="1 14">Lipid metabolism; fatty acid biosynthesis.</text>
</comment>
<dbReference type="GO" id="GO:0004315">
    <property type="term" value="F:3-oxoacyl-[acyl-carrier-protein] synthase activity"/>
    <property type="evidence" value="ECO:0007669"/>
    <property type="project" value="UniProtKB-UniRule"/>
</dbReference>
<evidence type="ECO:0000256" key="7">
    <source>
        <dbReference type="ARBA" id="ARBA00022832"/>
    </source>
</evidence>
<protein>
    <recommendedName>
        <fullName evidence="4 14">3-oxoacyl-[acyl-carrier-protein] synthase 2</fullName>
        <ecNumber evidence="3 14">2.3.1.179</ecNumber>
    </recommendedName>
</protein>
<evidence type="ECO:0000256" key="12">
    <source>
        <dbReference type="ARBA" id="ARBA00047318"/>
    </source>
</evidence>
<dbReference type="EC" id="2.3.1.179" evidence="3 14"/>
<dbReference type="FunFam" id="3.40.47.10:FF:000018">
    <property type="entry name" value="3-oxoacyl-[acyl-carrier-protein] synthase 2"/>
    <property type="match status" value="1"/>
</dbReference>
<evidence type="ECO:0000256" key="8">
    <source>
        <dbReference type="ARBA" id="ARBA00023098"/>
    </source>
</evidence>
<evidence type="ECO:0000256" key="1">
    <source>
        <dbReference type="ARBA" id="ARBA00005194"/>
    </source>
</evidence>
<dbReference type="PANTHER" id="PTHR11712:SF336">
    <property type="entry name" value="3-OXOACYL-[ACYL-CARRIER-PROTEIN] SYNTHASE, MITOCHONDRIAL"/>
    <property type="match status" value="1"/>
</dbReference>
<dbReference type="GO" id="GO:0030497">
    <property type="term" value="P:fatty acid elongation"/>
    <property type="evidence" value="ECO:0007669"/>
    <property type="project" value="UniProtKB-ARBA"/>
</dbReference>
<feature type="active site" description="For beta-ketoacyl synthase activity" evidence="15">
    <location>
        <position position="163"/>
    </location>
</feature>
<evidence type="ECO:0000256" key="14">
    <source>
        <dbReference type="PIRNR" id="PIRNR000447"/>
    </source>
</evidence>
<evidence type="ECO:0000256" key="3">
    <source>
        <dbReference type="ARBA" id="ARBA00012356"/>
    </source>
</evidence>
<dbReference type="InterPro" id="IPR020841">
    <property type="entry name" value="PKS_Beta-ketoAc_synthase_dom"/>
</dbReference>
<feature type="domain" description="Ketosynthase family 3 (KS3)" evidence="17">
    <location>
        <begin position="2"/>
        <end position="410"/>
    </location>
</feature>
<comment type="function">
    <text evidence="11 14">Involved in the type II fatty acid elongation cycle. Catalyzes the elongation of a wide range of acyl-ACP by the addition of two carbons from malonyl-ACP to an acyl acceptor. Can efficiently catalyze the conversion of palmitoleoyl-ACP (cis-hexadec-9-enoyl-ACP) to cis-vaccenoyl-ACP (cis-octadec-11-enoyl-ACP), an essential step in the thermal regulation of fatty acid composition.</text>
</comment>
<proteinExistence type="inferred from homology"/>
<evidence type="ECO:0000313" key="19">
    <source>
        <dbReference type="Proteomes" id="UP000318578"/>
    </source>
</evidence>
<evidence type="ECO:0000256" key="5">
    <source>
        <dbReference type="ARBA" id="ARBA00022516"/>
    </source>
</evidence>
<dbReference type="InterPro" id="IPR000794">
    <property type="entry name" value="Beta-ketoacyl_synthase"/>
</dbReference>
<keyword evidence="9 14" id="KW-0275">Fatty acid biosynthesis</keyword>
<evidence type="ECO:0000256" key="15">
    <source>
        <dbReference type="PIRSR" id="PIRSR000447-1"/>
    </source>
</evidence>
<dbReference type="InterPro" id="IPR014030">
    <property type="entry name" value="Ketoacyl_synth_N"/>
</dbReference>
<dbReference type="AlphaFoldDB" id="A0A558ACA2"/>
<dbReference type="NCBIfam" id="TIGR03150">
    <property type="entry name" value="fabF"/>
    <property type="match status" value="1"/>
</dbReference>
<keyword evidence="8" id="KW-0443">Lipid metabolism</keyword>
<evidence type="ECO:0000256" key="10">
    <source>
        <dbReference type="ARBA" id="ARBA00023315"/>
    </source>
</evidence>
<evidence type="ECO:0000256" key="11">
    <source>
        <dbReference type="ARBA" id="ARBA00024006"/>
    </source>
</evidence>
<dbReference type="SMART" id="SM00825">
    <property type="entry name" value="PKS_KS"/>
    <property type="match status" value="1"/>
</dbReference>
<dbReference type="InterPro" id="IPR017568">
    <property type="entry name" value="3-oxoacyl-ACP_synth-2"/>
</dbReference>
<keyword evidence="10 14" id="KW-0012">Acyltransferase</keyword>
<dbReference type="SUPFAM" id="SSF53901">
    <property type="entry name" value="Thiolase-like"/>
    <property type="match status" value="2"/>
</dbReference>
<dbReference type="OrthoDB" id="9808669at2"/>
<comment type="similarity">
    <text evidence="2 14 16">Belongs to the thiolase-like superfamily. Beta-ketoacyl-ACP synthases family.</text>
</comment>
<dbReference type="GO" id="GO:0005829">
    <property type="term" value="C:cytosol"/>
    <property type="evidence" value="ECO:0007669"/>
    <property type="project" value="TreeGrafter"/>
</dbReference>
<dbReference type="PANTHER" id="PTHR11712">
    <property type="entry name" value="POLYKETIDE SYNTHASE-RELATED"/>
    <property type="match status" value="1"/>
</dbReference>
<keyword evidence="5 14" id="KW-0444">Lipid biosynthesis</keyword>
<evidence type="ECO:0000256" key="2">
    <source>
        <dbReference type="ARBA" id="ARBA00008467"/>
    </source>
</evidence>
<dbReference type="RefSeq" id="WP_144638813.1">
    <property type="nucleotide sequence ID" value="NZ_BNAX01000015.1"/>
</dbReference>
<dbReference type="Pfam" id="PF00109">
    <property type="entry name" value="ketoacyl-synt"/>
    <property type="match status" value="1"/>
</dbReference>
<dbReference type="EMBL" id="VJZA01000022">
    <property type="protein sequence ID" value="TVT21894.1"/>
    <property type="molecule type" value="Genomic_DNA"/>
</dbReference>
<accession>A0A558ACA2</accession>
<dbReference type="Gene3D" id="3.40.47.10">
    <property type="match status" value="2"/>
</dbReference>
<dbReference type="InterPro" id="IPR014031">
    <property type="entry name" value="Ketoacyl_synth_C"/>
</dbReference>
<evidence type="ECO:0000256" key="9">
    <source>
        <dbReference type="ARBA" id="ARBA00023160"/>
    </source>
</evidence>
<evidence type="ECO:0000259" key="17">
    <source>
        <dbReference type="PROSITE" id="PS52004"/>
    </source>
</evidence>
<name>A0A558ACA2_9PSEU</name>